<proteinExistence type="predicted"/>
<gene>
    <name evidence="1" type="ORF">AVEN_167938_1</name>
</gene>
<accession>A0A4Y2NXL0</accession>
<evidence type="ECO:0000313" key="2">
    <source>
        <dbReference type="Proteomes" id="UP000499080"/>
    </source>
</evidence>
<reference evidence="1 2" key="1">
    <citation type="journal article" date="2019" name="Sci. Rep.">
        <title>Orb-weaving spider Araneus ventricosus genome elucidates the spidroin gene catalogue.</title>
        <authorList>
            <person name="Kono N."/>
            <person name="Nakamura H."/>
            <person name="Ohtoshi R."/>
            <person name="Moran D.A.P."/>
            <person name="Shinohara A."/>
            <person name="Yoshida Y."/>
            <person name="Fujiwara M."/>
            <person name="Mori M."/>
            <person name="Tomita M."/>
            <person name="Arakawa K."/>
        </authorList>
    </citation>
    <scope>NUCLEOTIDE SEQUENCE [LARGE SCALE GENOMIC DNA]</scope>
</reference>
<evidence type="ECO:0008006" key="3">
    <source>
        <dbReference type="Google" id="ProtNLM"/>
    </source>
</evidence>
<evidence type="ECO:0000313" key="1">
    <source>
        <dbReference type="EMBL" id="GBN43522.1"/>
    </source>
</evidence>
<name>A0A4Y2NXL0_ARAVE</name>
<organism evidence="1 2">
    <name type="scientific">Araneus ventricosus</name>
    <name type="common">Orbweaver spider</name>
    <name type="synonym">Epeira ventricosa</name>
    <dbReference type="NCBI Taxonomy" id="182803"/>
    <lineage>
        <taxon>Eukaryota</taxon>
        <taxon>Metazoa</taxon>
        <taxon>Ecdysozoa</taxon>
        <taxon>Arthropoda</taxon>
        <taxon>Chelicerata</taxon>
        <taxon>Arachnida</taxon>
        <taxon>Araneae</taxon>
        <taxon>Araneomorphae</taxon>
        <taxon>Entelegynae</taxon>
        <taxon>Araneoidea</taxon>
        <taxon>Araneidae</taxon>
        <taxon>Araneus</taxon>
    </lineage>
</organism>
<dbReference type="OrthoDB" id="6437217at2759"/>
<dbReference type="EMBL" id="BGPR01009979">
    <property type="protein sequence ID" value="GBN43522.1"/>
    <property type="molecule type" value="Genomic_DNA"/>
</dbReference>
<dbReference type="Proteomes" id="UP000499080">
    <property type="component" value="Unassembled WGS sequence"/>
</dbReference>
<comment type="caution">
    <text evidence="1">The sequence shown here is derived from an EMBL/GenBank/DDBJ whole genome shotgun (WGS) entry which is preliminary data.</text>
</comment>
<sequence>MHLRESVICVFSAMMGDFTNSEKADLHPMYDAANGIGRAALRLYQERFPNGRMPNHKMFERLHRHFVKMVHSSPALTEQLKQELFDIQTRKKPS</sequence>
<dbReference type="AlphaFoldDB" id="A0A4Y2NXL0"/>
<keyword evidence="2" id="KW-1185">Reference proteome</keyword>
<protein>
    <recommendedName>
        <fullName evidence="3">DUF4817 domain-containing protein</fullName>
    </recommendedName>
</protein>